<evidence type="ECO:0000313" key="3">
    <source>
        <dbReference type="Proteomes" id="UP000281246"/>
    </source>
</evidence>
<feature type="transmembrane region" description="Helical" evidence="1">
    <location>
        <begin position="21"/>
        <end position="40"/>
    </location>
</feature>
<reference evidence="2 3" key="4">
    <citation type="journal article" date="2002" name="Virology">
        <title>Identification of a nucleocapsid protein (VP35) gene of shrimp white spot syndrome virus and characterization of the motif important for targeting VP35 to the nuclei of transfected insect cells.</title>
        <authorList>
            <person name="Chen L.L."/>
            <person name="Leu J.H."/>
            <person name="Huang C.J."/>
            <person name="Chou C.M."/>
            <person name="Chen S.M."/>
            <person name="Wang C.H."/>
            <person name="Lo C.F."/>
            <person name="Kou G.H."/>
        </authorList>
    </citation>
    <scope>NUCLEOTIDE SEQUENCE [LARGE SCALE GENOMIC DNA]</scope>
    <source>
        <strain evidence="2">Taiwan</strain>
    </source>
</reference>
<proteinExistence type="predicted"/>
<keyword evidence="1" id="KW-0472">Membrane</keyword>
<reference evidence="2 3" key="2">
    <citation type="journal article" date="2000" name="Virology">
        <title>Identification and characterization of a shrimp white spot syndrome virus (WSSV) gene that encodes a novel chimeric polypeptide of cellular-type thymidine kinase and thymidylate kinase.</title>
        <authorList>
            <person name="Tsai M.F."/>
            <person name="Yu H.T."/>
            <person name="Tzeng H.F."/>
            <person name="Leu J.H."/>
            <person name="Chou C.M."/>
            <person name="Huang C.J."/>
            <person name="Wang C.H."/>
            <person name="Lin J.Y."/>
            <person name="Kou G.H."/>
            <person name="Lo C.F."/>
        </authorList>
    </citation>
    <scope>NUCLEOTIDE SEQUENCE [LARGE SCALE GENOMIC DNA]</scope>
    <source>
        <strain evidence="2">Taiwan</strain>
    </source>
</reference>
<reference evidence="3" key="1">
    <citation type="journal article" date="2000" name="Virology">
        <title>Transcriptional analysis of the ribonucleotide reductase genes of shrimp white spot syndrome virus.</title>
        <authorList>
            <person name="Tsai M.F."/>
            <person name="Lo C.F."/>
            <person name="van Hulten M.C."/>
            <person name="Tzeng H.F."/>
            <person name="Chou C.M."/>
            <person name="Huang C.J."/>
            <person name="Wang C.H."/>
            <person name="Lin J.Y."/>
            <person name="Vlak J.M."/>
            <person name="Kou G.H."/>
        </authorList>
    </citation>
    <scope>NUCLEOTIDE SEQUENCE [LARGE SCALE GENOMIC DNA]</scope>
</reference>
<reference evidence="2 3" key="7">
    <citation type="journal article" date="2002" name="Virology">
        <title>Ribonucleotide reductase of shrimp white spot syndrome virus (WSSV): expression and enzymatic activity in a baculovirus/insect cell system and WSSV-infected shrimp.</title>
        <authorList>
            <person name="Lin S.T."/>
            <person name="Chang Y.S."/>
            <person name="Wang H.C."/>
            <person name="Tzeng H.F."/>
            <person name="Chang Z.F."/>
            <person name="Lin J.Y."/>
            <person name="Wang C.H."/>
            <person name="Lo C.F."/>
            <person name="Kou G.H."/>
        </authorList>
    </citation>
    <scope>NUCLEOTIDE SEQUENCE [LARGE SCALE GENOMIC DNA]</scope>
    <source>
        <strain evidence="2">Taiwan</strain>
    </source>
</reference>
<reference evidence="2 3" key="5">
    <citation type="journal article" date="2002" name="Virology">
        <title>Chimeric polypeptide of thymidine kinase and thymidylate kinase of shrimp white spot syndrome virus: thymidine kinase activity of the recombinant protein expressed in a baculovirus/insect cell system.</title>
        <authorList>
            <person name="Tzeng H.F."/>
            <person name="Chang Z.F."/>
            <person name="Peng S.E."/>
            <person name="Wang C.H."/>
            <person name="Lin J.Y."/>
            <person name="Kou G.H."/>
            <person name="Lo C.F."/>
        </authorList>
    </citation>
    <scope>NUCLEOTIDE SEQUENCE [LARGE SCALE GENOMIC DNA]</scope>
    <source>
        <strain evidence="2">Taiwan</strain>
    </source>
</reference>
<protein>
    <submittedName>
        <fullName evidence="2">WSSV032</fullName>
    </submittedName>
</protein>
<dbReference type="Proteomes" id="UP000281246">
    <property type="component" value="Segment"/>
</dbReference>
<evidence type="ECO:0000313" key="2">
    <source>
        <dbReference type="EMBL" id="AAL88900.1"/>
    </source>
</evidence>
<reference evidence="2 3" key="6">
    <citation type="journal article" date="2002" name="Virology">
        <title>Transcriptional analysis of the DNA polymerase gene of shrimp white spot syndrome virus.</title>
        <authorList>
            <person name="Chen L.L."/>
            <person name="Wang H.C."/>
            <person name="Huang C.J."/>
            <person name="Peng S.E."/>
            <person name="Chen Y.G."/>
            <person name="Lin S.J."/>
            <person name="Chen W.Y."/>
            <person name="Dai C.F."/>
            <person name="Yu H.T."/>
            <person name="Wang C.H."/>
            <person name="Lo C.F."/>
            <person name="Kou G.H."/>
        </authorList>
    </citation>
    <scope>NUCLEOTIDE SEQUENCE [LARGE SCALE GENOMIC DNA]</scope>
    <source>
        <strain evidence="2">Taiwan</strain>
    </source>
</reference>
<reference evidence="3" key="3">
    <citation type="journal article" date="2001" name="Virology">
        <title>Cloning, characterization, and phylogenetic analysis of a shrimp white spot syndrome virus gene that encodes a protein kinase.</title>
        <authorList>
            <person name="Liu W.J."/>
            <person name="Yu H.T."/>
            <person name="Peng S.E."/>
            <person name="Chang Y.S."/>
            <person name="Pien H.W."/>
            <person name="Lin C.J."/>
            <person name="Huang C.J."/>
            <person name="Tsai M.F."/>
            <person name="Huang C.J."/>
            <person name="Wang C.H."/>
            <person name="Lin J.Y."/>
            <person name="Lo C.F."/>
            <person name="Kou G.H."/>
        </authorList>
    </citation>
    <scope>NUCLEOTIDE SEQUENCE [LARGE SCALE GENOMIC DNA]</scope>
</reference>
<accession>Q8QTG9</accession>
<name>Q8QTG9_WSSV</name>
<keyword evidence="1" id="KW-0812">Transmembrane</keyword>
<organismHost>
    <name type="scientific">Crustacea</name>
    <name type="common">crustaceans</name>
    <dbReference type="NCBI Taxonomy" id="6657"/>
</organismHost>
<sequence>MDFSLMYKKWLLRNNKTLVKCYNLFYCPLYSTNFNFFACLVQKGNIIAFFLLPLSLCSSTACGYFFFFPTFLVVRLNCLNCVENHATLSGRAFLSSSGNVSSFFIMSLPSLEEGSITFISTPS</sequence>
<reference evidence="2 3" key="8">
    <citation type="journal article" date="2004" name="J. Virol.">
        <title>Genomic and proteomic analysis of thirty-nine structural proteins of shrimp white spot syndrome virus.</title>
        <authorList>
            <person name="Tsai J.M."/>
            <person name="Wang H.C."/>
            <person name="Leu J.H."/>
            <person name="Hsiao H.H."/>
            <person name="Wang A.H."/>
            <person name="Kou G.H."/>
            <person name="Lo C.F."/>
        </authorList>
    </citation>
    <scope>NUCLEOTIDE SEQUENCE [LARGE SCALE GENOMIC DNA]</scope>
    <source>
        <strain evidence="2">Taiwan</strain>
    </source>
</reference>
<reference evidence="2 3" key="9">
    <citation type="journal article" date="2005" name="J. Virol.">
        <title>The unique stacked rings in the nucleocapsid of the white spot syndrome virus virion are formed by the major structural protein VP664, the largest viral structural protein ever found.</title>
        <authorList>
            <person name="Leu J.H."/>
            <person name="Tsai J.M."/>
            <person name="Wang H.C."/>
            <person name="Wang A.H."/>
            <person name="Wang C.H."/>
            <person name="Kou G.H."/>
            <person name="Lo C.F."/>
        </authorList>
    </citation>
    <scope>NUCLEOTIDE SEQUENCE [LARGE SCALE GENOMIC DNA]</scope>
    <source>
        <strain evidence="2">Taiwan</strain>
    </source>
</reference>
<feature type="transmembrane region" description="Helical" evidence="1">
    <location>
        <begin position="46"/>
        <end position="67"/>
    </location>
</feature>
<evidence type="ECO:0000256" key="1">
    <source>
        <dbReference type="SAM" id="Phobius"/>
    </source>
</evidence>
<organism evidence="2 3">
    <name type="scientific">White spot syndrome virus</name>
    <name type="common">WSSV</name>
    <name type="synonym">White spot bacilliform virus</name>
    <dbReference type="NCBI Taxonomy" id="92652"/>
    <lineage>
        <taxon>Viruses</taxon>
        <taxon>Viruses incertae sedis</taxon>
        <taxon>Naldaviricetes</taxon>
        <taxon>Nimaviridae</taxon>
        <taxon>Whispovirus</taxon>
        <taxon>White spot syndrome virus</taxon>
    </lineage>
</organism>
<dbReference type="EMBL" id="AF440570">
    <property type="protein sequence ID" value="AAL88900.1"/>
    <property type="molecule type" value="Genomic_DNA"/>
</dbReference>
<keyword evidence="1" id="KW-1133">Transmembrane helix</keyword>